<dbReference type="InParanoid" id="A0A6P8ITH7"/>
<feature type="region of interest" description="Disordered" evidence="1">
    <location>
        <begin position="68"/>
        <end position="94"/>
    </location>
</feature>
<gene>
    <name evidence="3" type="primary">LOC116304874</name>
</gene>
<accession>A0A6P8ITH7</accession>
<dbReference type="AlphaFoldDB" id="A0A6P8ITH7"/>
<dbReference type="GeneID" id="116304874"/>
<protein>
    <submittedName>
        <fullName evidence="3">Uncharacterized protein LOC116304874</fullName>
    </submittedName>
</protein>
<dbReference type="OrthoDB" id="10379814at2759"/>
<evidence type="ECO:0000313" key="2">
    <source>
        <dbReference type="Proteomes" id="UP000515163"/>
    </source>
</evidence>
<name>A0A6P8ITH7_ACTTE</name>
<feature type="compositionally biased region" description="Basic and acidic residues" evidence="1">
    <location>
        <begin position="143"/>
        <end position="168"/>
    </location>
</feature>
<sequence length="418" mass="47952">MLINEKSSKEAGQEFPISLVSLFLDRVEVTHGAVGALETLIIKFIPLIKDPLVAQVLSQKIQRFYQNASVSSKEAEPETKTQKTGSKSRDTKGDEDDLMEWTWTLLDDDVNRVMKESKEFTSDVIDDVRMNDLEAGIGKECQVEREGKRCEGGTENLRNDDSASRIEIESETQNMGNGKVKRGNIDSHKNENREKSEAEIQEYSKDGNKQSPEKRDIDPHIEIDEEMKSIEEDDDVFSTLIQKGEFAELEKVLNSSLSRNKRQEEFLFKITSILPGLEMHMQKAFVRSCSDWLVKIMYKHVFEQWCYKKFSDALLACLSTINQSHPAIFRLVLFKTMNKAEEAMINCRISKERRLQIILWMVDVKKLCARLGTNDLWDKEFSRLIRAVKKKKTLFSALMSCEELAQGNSVEEPTVISD</sequence>
<organism evidence="2 3">
    <name type="scientific">Actinia tenebrosa</name>
    <name type="common">Australian red waratah sea anemone</name>
    <dbReference type="NCBI Taxonomy" id="6105"/>
    <lineage>
        <taxon>Eukaryota</taxon>
        <taxon>Metazoa</taxon>
        <taxon>Cnidaria</taxon>
        <taxon>Anthozoa</taxon>
        <taxon>Hexacorallia</taxon>
        <taxon>Actiniaria</taxon>
        <taxon>Actiniidae</taxon>
        <taxon>Actinia</taxon>
    </lineage>
</organism>
<feature type="region of interest" description="Disordered" evidence="1">
    <location>
        <begin position="143"/>
        <end position="219"/>
    </location>
</feature>
<dbReference type="KEGG" id="aten:116304874"/>
<evidence type="ECO:0000313" key="3">
    <source>
        <dbReference type="RefSeq" id="XP_031570521.1"/>
    </source>
</evidence>
<dbReference type="Proteomes" id="UP000515163">
    <property type="component" value="Unplaced"/>
</dbReference>
<keyword evidence="2" id="KW-1185">Reference proteome</keyword>
<feature type="compositionally biased region" description="Basic and acidic residues" evidence="1">
    <location>
        <begin position="73"/>
        <end position="92"/>
    </location>
</feature>
<proteinExistence type="predicted"/>
<dbReference type="RefSeq" id="XP_031570521.1">
    <property type="nucleotide sequence ID" value="XM_031714661.1"/>
</dbReference>
<reference evidence="3" key="1">
    <citation type="submission" date="2025-08" db="UniProtKB">
        <authorList>
            <consortium name="RefSeq"/>
        </authorList>
    </citation>
    <scope>IDENTIFICATION</scope>
    <source>
        <tissue evidence="3">Tentacle</tissue>
    </source>
</reference>
<evidence type="ECO:0000256" key="1">
    <source>
        <dbReference type="SAM" id="MobiDB-lite"/>
    </source>
</evidence>
<feature type="compositionally biased region" description="Basic and acidic residues" evidence="1">
    <location>
        <begin position="183"/>
        <end position="219"/>
    </location>
</feature>